<dbReference type="GO" id="GO:0050661">
    <property type="term" value="F:NADP binding"/>
    <property type="evidence" value="ECO:0007669"/>
    <property type="project" value="InterPro"/>
</dbReference>
<keyword evidence="5" id="KW-0521">NADP</keyword>
<evidence type="ECO:0008006" key="9">
    <source>
        <dbReference type="Google" id="ProtNLM"/>
    </source>
</evidence>
<keyword evidence="4" id="KW-0274">FAD</keyword>
<evidence type="ECO:0000256" key="4">
    <source>
        <dbReference type="ARBA" id="ARBA00022827"/>
    </source>
</evidence>
<reference evidence="7 8" key="1">
    <citation type="submission" date="2020-06" db="EMBL/GenBank/DDBJ databases">
        <title>The yeast mating-type switching endonuclease HO is a domesticated member of an unorthodox homing genetic element family.</title>
        <authorList>
            <person name="Coughlan A.Y."/>
            <person name="Lombardi L."/>
            <person name="Braun-Galleani S."/>
            <person name="Martos A.R."/>
            <person name="Galeote V."/>
            <person name="Bigey F."/>
            <person name="Dequin S."/>
            <person name="Byrne K.P."/>
            <person name="Wolfe K.H."/>
        </authorList>
    </citation>
    <scope>NUCLEOTIDE SEQUENCE [LARGE SCALE GENOMIC DNA]</scope>
    <source>
        <strain evidence="7 8">CBS764</strain>
    </source>
</reference>
<evidence type="ECO:0000256" key="3">
    <source>
        <dbReference type="ARBA" id="ARBA00022630"/>
    </source>
</evidence>
<dbReference type="Proteomes" id="UP000515788">
    <property type="component" value="Chromosome 1"/>
</dbReference>
<dbReference type="GO" id="GO:0004499">
    <property type="term" value="F:N,N-dimethylaniline monooxygenase activity"/>
    <property type="evidence" value="ECO:0007669"/>
    <property type="project" value="InterPro"/>
</dbReference>
<comment type="cofactor">
    <cofactor evidence="1">
        <name>FAD</name>
        <dbReference type="ChEBI" id="CHEBI:57692"/>
    </cofactor>
</comment>
<accession>A0A7G3ZCA7</accession>
<dbReference type="InterPro" id="IPR036188">
    <property type="entry name" value="FAD/NAD-bd_sf"/>
</dbReference>
<dbReference type="RefSeq" id="XP_037137818.1">
    <property type="nucleotide sequence ID" value="XM_037281923.1"/>
</dbReference>
<dbReference type="GeneID" id="59324240"/>
<proteinExistence type="inferred from homology"/>
<evidence type="ECO:0000313" key="7">
    <source>
        <dbReference type="EMBL" id="QLL31143.1"/>
    </source>
</evidence>
<evidence type="ECO:0000256" key="2">
    <source>
        <dbReference type="ARBA" id="ARBA00009183"/>
    </source>
</evidence>
<evidence type="ECO:0000256" key="1">
    <source>
        <dbReference type="ARBA" id="ARBA00001974"/>
    </source>
</evidence>
<name>A0A7G3ZCA7_9SACH</name>
<dbReference type="OrthoDB" id="66881at2759"/>
<protein>
    <recommendedName>
        <fullName evidence="9">FAD/NAD(P)-binding domain-containing protein</fullName>
    </recommendedName>
</protein>
<dbReference type="SUPFAM" id="SSF51905">
    <property type="entry name" value="FAD/NAD(P)-binding domain"/>
    <property type="match status" value="2"/>
</dbReference>
<evidence type="ECO:0000256" key="5">
    <source>
        <dbReference type="ARBA" id="ARBA00022857"/>
    </source>
</evidence>
<dbReference type="EMBL" id="CP059246">
    <property type="protein sequence ID" value="QLL31143.1"/>
    <property type="molecule type" value="Genomic_DNA"/>
</dbReference>
<dbReference type="InterPro" id="IPR050346">
    <property type="entry name" value="FMO-like"/>
</dbReference>
<keyword evidence="8" id="KW-1185">Reference proteome</keyword>
<dbReference type="PANTHER" id="PTHR23023">
    <property type="entry name" value="DIMETHYLANILINE MONOOXYGENASE"/>
    <property type="match status" value="1"/>
</dbReference>
<keyword evidence="3" id="KW-0285">Flavoprotein</keyword>
<evidence type="ECO:0000256" key="6">
    <source>
        <dbReference type="ARBA" id="ARBA00023002"/>
    </source>
</evidence>
<dbReference type="Gene3D" id="3.50.50.60">
    <property type="entry name" value="FAD/NAD(P)-binding domain"/>
    <property type="match status" value="2"/>
</dbReference>
<organism evidence="7 8">
    <name type="scientific">Torulaspora globosa</name>
    <dbReference type="NCBI Taxonomy" id="48254"/>
    <lineage>
        <taxon>Eukaryota</taxon>
        <taxon>Fungi</taxon>
        <taxon>Dikarya</taxon>
        <taxon>Ascomycota</taxon>
        <taxon>Saccharomycotina</taxon>
        <taxon>Saccharomycetes</taxon>
        <taxon>Saccharomycetales</taxon>
        <taxon>Saccharomycetaceae</taxon>
        <taxon>Torulaspora</taxon>
    </lineage>
</organism>
<dbReference type="InterPro" id="IPR020946">
    <property type="entry name" value="Flavin_mOase-like"/>
</dbReference>
<comment type="similarity">
    <text evidence="2">Belongs to the FMO family.</text>
</comment>
<dbReference type="Pfam" id="PF00743">
    <property type="entry name" value="FMO-like"/>
    <property type="match status" value="2"/>
</dbReference>
<keyword evidence="6" id="KW-0560">Oxidoreductase</keyword>
<sequence length="531" mass="59467">MTREEPLKIRSVAVIGSGAAGLTALFELLHTKKDGSTTIRYKDNGDLDDSKLQNDDPAFTKVVAFEQASRIGGIWAPSFDNPDVIPQEALDTEQYNDPFILKPKTVLPEQLARSAYSAKRPLSTKNAGDAYTWHSSGIYRHLYSNVPSRYLRNSFIPYNEEAERKAAPKNPLDPLITNGEITHRLLQFANKYRLVEHVRLNSEVVSVKKDDSSKKWELTVKLTSPDGTAQWYSEPYDAVIVSSGHYSVPYIPHIKGLSSWNRKFNSSVLHSKSFRDPKVFKNKVCLFIGTGLSGIDILQYAFPIAKQVIVSRSSGKEEIFKWLTNAANSNGIVVKPKVKELNSSNGREVVFEDGSSIPNVDHIVLSTGYHWHYPFLNPAETGVRVLPRNGTIPDCSSMVDGLYLNIFSIKDPTLAFVGVTVTSYKWPSFELEASAIAGVWANNSGLPGKEELLSSEQERRQSTGDSVLYHYYSVTTFTEYLDKVSKYLPEGRKSSDIFDSEHIDDMHASMATAERLFYQFKNGKIPIEDTL</sequence>
<dbReference type="KEGG" id="tgb:HG536_0A09600"/>
<dbReference type="GO" id="GO:0050660">
    <property type="term" value="F:flavin adenine dinucleotide binding"/>
    <property type="evidence" value="ECO:0007669"/>
    <property type="project" value="InterPro"/>
</dbReference>
<gene>
    <name evidence="7" type="ORF">HG536_0A09600</name>
</gene>
<evidence type="ECO:0000313" key="8">
    <source>
        <dbReference type="Proteomes" id="UP000515788"/>
    </source>
</evidence>
<dbReference type="AlphaFoldDB" id="A0A7G3ZCA7"/>
<dbReference type="FunFam" id="3.50.50.60:FF:000023">
    <property type="entry name" value="Dimethylaniline monooxygenase [N-oxide-forming]"/>
    <property type="match status" value="1"/>
</dbReference>